<comment type="subcellular location">
    <subcellularLocation>
        <location evidence="2">Mitochondrion</location>
    </subcellularLocation>
</comment>
<keyword evidence="12" id="KW-1185">Reference proteome</keyword>
<evidence type="ECO:0000313" key="11">
    <source>
        <dbReference type="EMBL" id="VVC27464.1"/>
    </source>
</evidence>
<keyword evidence="6" id="KW-0032">Aminotransferase</keyword>
<dbReference type="InterPro" id="IPR005814">
    <property type="entry name" value="Aminotrans_3"/>
</dbReference>
<dbReference type="PANTHER" id="PTHR11986:SF79">
    <property type="entry name" value="ACETYLORNITHINE AMINOTRANSFERASE, MITOCHONDRIAL"/>
    <property type="match status" value="1"/>
</dbReference>
<dbReference type="CDD" id="cd00610">
    <property type="entry name" value="OAT_like"/>
    <property type="match status" value="1"/>
</dbReference>
<dbReference type="EMBL" id="CABPRJ010000123">
    <property type="protein sequence ID" value="VVC27464.1"/>
    <property type="molecule type" value="Genomic_DNA"/>
</dbReference>
<evidence type="ECO:0000256" key="3">
    <source>
        <dbReference type="ARBA" id="ARBA00005024"/>
    </source>
</evidence>
<evidence type="ECO:0000256" key="5">
    <source>
        <dbReference type="ARBA" id="ARBA00012919"/>
    </source>
</evidence>
<dbReference type="InterPro" id="IPR015422">
    <property type="entry name" value="PyrdxlP-dep_Trfase_small"/>
</dbReference>
<evidence type="ECO:0000256" key="2">
    <source>
        <dbReference type="ARBA" id="ARBA00004173"/>
    </source>
</evidence>
<dbReference type="OrthoDB" id="10261433at2759"/>
<gene>
    <name evidence="11" type="ORF">CINCED_3A015526</name>
</gene>
<dbReference type="GO" id="GO:0006526">
    <property type="term" value="P:L-arginine biosynthetic process"/>
    <property type="evidence" value="ECO:0007669"/>
    <property type="project" value="UniProtKB-UniPathway"/>
</dbReference>
<evidence type="ECO:0000256" key="1">
    <source>
        <dbReference type="ARBA" id="ARBA00001933"/>
    </source>
</evidence>
<dbReference type="NCBIfam" id="NF002325">
    <property type="entry name" value="PRK01278.1"/>
    <property type="match status" value="1"/>
</dbReference>
<evidence type="ECO:0000256" key="9">
    <source>
        <dbReference type="ARBA" id="ARBA00022898"/>
    </source>
</evidence>
<dbReference type="Gene3D" id="3.40.640.10">
    <property type="entry name" value="Type I PLP-dependent aspartate aminotransferase-like (Major domain)"/>
    <property type="match status" value="1"/>
</dbReference>
<dbReference type="Gene3D" id="3.90.1150.10">
    <property type="entry name" value="Aspartate Aminotransferase, domain 1"/>
    <property type="match status" value="1"/>
</dbReference>
<comment type="pathway">
    <text evidence="3">Amino-acid biosynthesis; L-arginine biosynthesis; N(2)-acetyl-L-ornithine from L-glutamate: step 4/4.</text>
</comment>
<dbReference type="UniPathway" id="UPA00068">
    <property type="reaction ID" value="UER00109"/>
</dbReference>
<evidence type="ECO:0000256" key="4">
    <source>
        <dbReference type="ARBA" id="ARBA00008954"/>
    </source>
</evidence>
<dbReference type="InterPro" id="IPR004636">
    <property type="entry name" value="AcOrn/SuccOrn_fam"/>
</dbReference>
<evidence type="ECO:0000313" key="12">
    <source>
        <dbReference type="Proteomes" id="UP000325440"/>
    </source>
</evidence>
<evidence type="ECO:0000256" key="6">
    <source>
        <dbReference type="ARBA" id="ARBA00022576"/>
    </source>
</evidence>
<dbReference type="NCBIfam" id="TIGR00707">
    <property type="entry name" value="argD"/>
    <property type="match status" value="1"/>
</dbReference>
<dbReference type="InterPro" id="IPR015424">
    <property type="entry name" value="PyrdxlP-dep_Trfase"/>
</dbReference>
<dbReference type="PROSITE" id="PS00600">
    <property type="entry name" value="AA_TRANSFER_CLASS_3"/>
    <property type="match status" value="1"/>
</dbReference>
<keyword evidence="9 10" id="KW-0663">Pyridoxal phosphate</keyword>
<dbReference type="GO" id="GO:0005739">
    <property type="term" value="C:mitochondrion"/>
    <property type="evidence" value="ECO:0007669"/>
    <property type="project" value="UniProtKB-SubCell"/>
</dbReference>
<dbReference type="GO" id="GO:0003992">
    <property type="term" value="F:N2-acetyl-L-ornithine:2-oxoglutarate 5-aminotransferase activity"/>
    <property type="evidence" value="ECO:0007669"/>
    <property type="project" value="UniProtKB-EC"/>
</dbReference>
<dbReference type="AlphaFoldDB" id="A0A5E4M5Z4"/>
<protein>
    <recommendedName>
        <fullName evidence="5">acetylornithine transaminase</fullName>
        <ecNumber evidence="5">2.6.1.11</ecNumber>
    </recommendedName>
</protein>
<dbReference type="PANTHER" id="PTHR11986">
    <property type="entry name" value="AMINOTRANSFERASE CLASS III"/>
    <property type="match status" value="1"/>
</dbReference>
<dbReference type="FunFam" id="3.40.640.10:FF:000004">
    <property type="entry name" value="Acetylornithine aminotransferase"/>
    <property type="match status" value="1"/>
</dbReference>
<comment type="similarity">
    <text evidence="4 10">Belongs to the class-III pyridoxal-phosphate-dependent aminotransferase family.</text>
</comment>
<dbReference type="Proteomes" id="UP000325440">
    <property type="component" value="Unassembled WGS sequence"/>
</dbReference>
<dbReference type="Pfam" id="PF00202">
    <property type="entry name" value="Aminotran_3"/>
    <property type="match status" value="1"/>
</dbReference>
<dbReference type="GO" id="GO:0030170">
    <property type="term" value="F:pyridoxal phosphate binding"/>
    <property type="evidence" value="ECO:0007669"/>
    <property type="project" value="InterPro"/>
</dbReference>
<organism evidence="11 12">
    <name type="scientific">Cinara cedri</name>
    <dbReference type="NCBI Taxonomy" id="506608"/>
    <lineage>
        <taxon>Eukaryota</taxon>
        <taxon>Metazoa</taxon>
        <taxon>Ecdysozoa</taxon>
        <taxon>Arthropoda</taxon>
        <taxon>Hexapoda</taxon>
        <taxon>Insecta</taxon>
        <taxon>Pterygota</taxon>
        <taxon>Neoptera</taxon>
        <taxon>Paraneoptera</taxon>
        <taxon>Hemiptera</taxon>
        <taxon>Sternorrhyncha</taxon>
        <taxon>Aphidomorpha</taxon>
        <taxon>Aphidoidea</taxon>
        <taxon>Aphididae</taxon>
        <taxon>Lachninae</taxon>
        <taxon>Cinara</taxon>
    </lineage>
</organism>
<keyword evidence="8 11" id="KW-0808">Transferase</keyword>
<sequence>MSHIVNSYNRLKIPIIRGEGMYLFDQGGKKYLDFAAGIATTSLGHCHPYIVEKLKEQLDSLWHCSNLLTIPQQALLAERLVSLTFADKIFFYSSGLEATEAAIKFIRRYFYIKGRKKRNRIITIEGGFHGRSIAAISAGGNERSREGFAPLLSGFDKVPKNNIQALEEKISDETAAVFLEPIQSEGGVYSLDVEYLQQVRQVTKDQGIILCFDEVQCGYGRIGSLFHYQNIGIEPDILTCAKAMGNGFPIAACLTKDYIAEAITPGTHGSTYGGNPLAMTVGNAVLDIMLKEGFFTHVQKVSKYLRKKLLYLAEKFSKKVLEVRGEGLLIGIELKSPIADKIVDQCCSKGLMLTKILNNRVIRVTPPLIVKNEHIDIACDILYDSIASNF</sequence>
<evidence type="ECO:0000256" key="7">
    <source>
        <dbReference type="ARBA" id="ARBA00022605"/>
    </source>
</evidence>
<proteinExistence type="inferred from homology"/>
<dbReference type="InterPro" id="IPR050103">
    <property type="entry name" value="Class-III_PLP-dep_AT"/>
</dbReference>
<dbReference type="GO" id="GO:0042802">
    <property type="term" value="F:identical protein binding"/>
    <property type="evidence" value="ECO:0007669"/>
    <property type="project" value="TreeGrafter"/>
</dbReference>
<evidence type="ECO:0000256" key="8">
    <source>
        <dbReference type="ARBA" id="ARBA00022679"/>
    </source>
</evidence>
<keyword evidence="7" id="KW-0028">Amino-acid biosynthesis</keyword>
<dbReference type="EC" id="2.6.1.11" evidence="5"/>
<dbReference type="SUPFAM" id="SSF53383">
    <property type="entry name" value="PLP-dependent transferases"/>
    <property type="match status" value="1"/>
</dbReference>
<evidence type="ECO:0000256" key="10">
    <source>
        <dbReference type="RuleBase" id="RU003560"/>
    </source>
</evidence>
<reference evidence="11 12" key="1">
    <citation type="submission" date="2019-08" db="EMBL/GenBank/DDBJ databases">
        <authorList>
            <person name="Alioto T."/>
            <person name="Alioto T."/>
            <person name="Gomez Garrido J."/>
        </authorList>
    </citation>
    <scope>NUCLEOTIDE SEQUENCE [LARGE SCALE GENOMIC DNA]</scope>
</reference>
<comment type="cofactor">
    <cofactor evidence="1">
        <name>pyridoxal 5'-phosphate</name>
        <dbReference type="ChEBI" id="CHEBI:597326"/>
    </cofactor>
</comment>
<dbReference type="PIRSF" id="PIRSF000521">
    <property type="entry name" value="Transaminase_4ab_Lys_Orn"/>
    <property type="match status" value="1"/>
</dbReference>
<dbReference type="InterPro" id="IPR049704">
    <property type="entry name" value="Aminotrans_3_PPA_site"/>
</dbReference>
<dbReference type="InterPro" id="IPR015421">
    <property type="entry name" value="PyrdxlP-dep_Trfase_major"/>
</dbReference>
<name>A0A5E4M5Z4_9HEMI</name>
<accession>A0A5E4M5Z4</accession>